<evidence type="ECO:0000313" key="8">
    <source>
        <dbReference type="EMBL" id="CEF97167.1"/>
    </source>
</evidence>
<accession>A0A090M3B8</accession>
<comment type="caution">
    <text evidence="8">The sequence shown here is derived from an EMBL/GenBank/DDBJ whole genome shotgun (WGS) entry which is preliminary data.</text>
</comment>
<dbReference type="InterPro" id="IPR001554">
    <property type="entry name" value="Glyco_hydro_14"/>
</dbReference>
<comment type="catalytic activity">
    <reaction evidence="6">
        <text>Hydrolysis of (1-&gt;4)-alpha-D-glucosidic linkages in polysaccharides so as to remove successive maltose units from the non-reducing ends of the chains.</text>
        <dbReference type="EC" id="3.2.1.2"/>
    </reaction>
</comment>
<dbReference type="GO" id="GO:0016161">
    <property type="term" value="F:beta-amylase activity"/>
    <property type="evidence" value="ECO:0007669"/>
    <property type="project" value="UniProtKB-EC"/>
</dbReference>
<dbReference type="FunCoup" id="A0A090M3B8">
    <property type="interactions" value="131"/>
</dbReference>
<reference evidence="8 9" key="2">
    <citation type="journal article" date="2014" name="BMC Genomics">
        <title>An improved genome of the model marine alga Ostreococcus tauri unfolds by assessing Illumina de novo assemblies.</title>
        <authorList>
            <person name="Blanc-Mathieu R."/>
            <person name="Verhelst B."/>
            <person name="Derelle E."/>
            <person name="Rombauts S."/>
            <person name="Bouget F.Y."/>
            <person name="Carre I."/>
            <person name="Chateau A."/>
            <person name="Eyre-Walker A."/>
            <person name="Grimsley N."/>
            <person name="Moreau H."/>
            <person name="Piegu B."/>
            <person name="Rivals E."/>
            <person name="Schackwitz W."/>
            <person name="Van de Peer Y."/>
            <person name="Piganeau G."/>
        </authorList>
    </citation>
    <scope>NUCLEOTIDE SEQUENCE [LARGE SCALE GENOMIC DNA]</scope>
    <source>
        <strain evidence="9">OTTH 0595 / CCAP 157/2 / RCC745</strain>
    </source>
</reference>
<dbReference type="EC" id="3.2.1.2" evidence="6"/>
<feature type="active site" description="Proton donor" evidence="4">
    <location>
        <position position="253"/>
    </location>
</feature>
<dbReference type="PANTHER" id="PTHR31352:SF31">
    <property type="entry name" value="BETA-AMYLASE 1, CHLOROPLASTIC"/>
    <property type="match status" value="1"/>
</dbReference>
<dbReference type="Pfam" id="PF01373">
    <property type="entry name" value="Glyco_hydro_14"/>
    <property type="match status" value="1"/>
</dbReference>
<evidence type="ECO:0000256" key="6">
    <source>
        <dbReference type="RuleBase" id="RU000509"/>
    </source>
</evidence>
<feature type="binding site" evidence="5">
    <location>
        <position position="376"/>
    </location>
    <ligand>
        <name>substrate</name>
    </ligand>
</feature>
<feature type="region of interest" description="Disordered" evidence="7">
    <location>
        <begin position="534"/>
        <end position="561"/>
    </location>
</feature>
<dbReference type="SUPFAM" id="SSF51445">
    <property type="entry name" value="(Trans)glycosidases"/>
    <property type="match status" value="1"/>
</dbReference>
<feature type="compositionally biased region" description="Basic residues" evidence="7">
    <location>
        <begin position="18"/>
        <end position="27"/>
    </location>
</feature>
<organism evidence="8 9">
    <name type="scientific">Ostreococcus tauri</name>
    <name type="common">Marine green alga</name>
    <dbReference type="NCBI Taxonomy" id="70448"/>
    <lineage>
        <taxon>Eukaryota</taxon>
        <taxon>Viridiplantae</taxon>
        <taxon>Chlorophyta</taxon>
        <taxon>Mamiellophyceae</taxon>
        <taxon>Mamiellales</taxon>
        <taxon>Bathycoccaceae</taxon>
        <taxon>Ostreococcus</taxon>
    </lineage>
</organism>
<dbReference type="GeneID" id="9833697"/>
<dbReference type="GO" id="GO:0000272">
    <property type="term" value="P:polysaccharide catabolic process"/>
    <property type="evidence" value="ECO:0007669"/>
    <property type="project" value="UniProtKB-KW"/>
</dbReference>
<proteinExistence type="inferred from homology"/>
<evidence type="ECO:0000313" key="9">
    <source>
        <dbReference type="Proteomes" id="UP000009170"/>
    </source>
</evidence>
<evidence type="ECO:0000256" key="5">
    <source>
        <dbReference type="PIRSR" id="PIRSR601554-2"/>
    </source>
</evidence>
<sequence>MALGRSCARGVAGTSARRTTRGKTGRVKRTRVGVGRWCVGERGERAWSGDSGARGGGMRGRAVGGVDLDAYEPKYVREPVPVYVMLPLNVVTNEGEVDDRAGLERGLRALSEIGVEGVMIDVWWGIVERNGPKKYDWAAYREIIDMIKAEGLKVQAVMSFHACGANVGDVVEIPLPDWVLEAGEKDADLFFTDQYGYRNPECISLWADNALTLAGRTPMNTYKDFMVSFKKTFKEELGTTLTEVAVGCGPCGELRYPAYPENKFAQKASQWRFPGIGEFQCYDQRALVSLARAASEAGHIEWGGSGPHDTGGYNNLPYETGFFRYDGGSWDSDYGHFFLEWYSQELVNHGDRMLEMTKKVFKNKGVTLAIKCAGVHWWYNTRSHAAELTAGYFNTRAGNMTPERDGYAPIVRVCQKHGARLNFTCVEMYDSDHPWYCYCGPEGLLRQIRSACARFEVPFAGENALCRFDQVAFDKIIKNCAGEGNDEEMWREGTILPPMACFTFLRFNSELFSPGAFESFRIFVQRMRDETGLLDTSVPGEGGKSSAGEHISSESRVQLGL</sequence>
<feature type="binding site" evidence="5">
    <location>
        <position position="506"/>
    </location>
    <ligand>
        <name>substrate</name>
    </ligand>
</feature>
<evidence type="ECO:0000256" key="1">
    <source>
        <dbReference type="ARBA" id="ARBA00005652"/>
    </source>
</evidence>
<feature type="compositionally biased region" description="Low complexity" evidence="7">
    <location>
        <begin position="8"/>
        <end position="17"/>
    </location>
</feature>
<feature type="binding site" evidence="5">
    <location>
        <position position="121"/>
    </location>
    <ligand>
        <name>substrate</name>
    </ligand>
</feature>
<comment type="similarity">
    <text evidence="1 6">Belongs to the glycosyl hydrolase 14 family.</text>
</comment>
<dbReference type="KEGG" id="ota:OT_ostta03g03180"/>
<feature type="binding site" evidence="5">
    <location>
        <position position="161"/>
    </location>
    <ligand>
        <name>substrate</name>
    </ligand>
</feature>
<evidence type="ECO:0000256" key="4">
    <source>
        <dbReference type="PIRSR" id="PIRSR601554-1"/>
    </source>
</evidence>
<evidence type="ECO:0000256" key="2">
    <source>
        <dbReference type="ARBA" id="ARBA00023277"/>
    </source>
</evidence>
<dbReference type="Gene3D" id="3.20.20.80">
    <property type="entry name" value="Glycosidases"/>
    <property type="match status" value="1"/>
</dbReference>
<keyword evidence="3 6" id="KW-0624">Polysaccharide degradation</keyword>
<dbReference type="AlphaFoldDB" id="A0A090M3B8"/>
<feature type="region of interest" description="Disordered" evidence="7">
    <location>
        <begin position="1"/>
        <end position="27"/>
    </location>
</feature>
<keyword evidence="2 6" id="KW-0119">Carbohydrate metabolism</keyword>
<evidence type="ECO:0000256" key="3">
    <source>
        <dbReference type="ARBA" id="ARBA00023326"/>
    </source>
</evidence>
<keyword evidence="9" id="KW-1185">Reference proteome</keyword>
<dbReference type="STRING" id="70448.A0A090M3B8"/>
<keyword evidence="6" id="KW-0326">Glycosidase</keyword>
<feature type="binding site" evidence="5">
    <location>
        <begin position="463"/>
        <end position="464"/>
    </location>
    <ligand>
        <name>substrate</name>
    </ligand>
</feature>
<feature type="active site" description="Proton acceptor" evidence="4">
    <location>
        <position position="462"/>
    </location>
</feature>
<evidence type="ECO:0000256" key="7">
    <source>
        <dbReference type="SAM" id="MobiDB-lite"/>
    </source>
</evidence>
<protein>
    <recommendedName>
        <fullName evidence="6">Beta-amylase</fullName>
        <ecNumber evidence="6">3.2.1.2</ecNumber>
    </recommendedName>
</protein>
<dbReference type="EMBL" id="CAID01000003">
    <property type="protein sequence ID" value="CEF97167.1"/>
    <property type="molecule type" value="Genomic_DNA"/>
</dbReference>
<gene>
    <name evidence="8" type="ORF">OT_ostta03g03180</name>
</gene>
<dbReference type="OrthoDB" id="1660156at2759"/>
<feature type="binding site" evidence="5">
    <location>
        <position position="371"/>
    </location>
    <ligand>
        <name>substrate</name>
    </ligand>
</feature>
<dbReference type="PRINTS" id="PR00750">
    <property type="entry name" value="BETAAMYLASE"/>
</dbReference>
<name>A0A090M3B8_OSTTA</name>
<feature type="binding site" evidence="5">
    <location>
        <position position="169"/>
    </location>
    <ligand>
        <name>substrate</name>
    </ligand>
</feature>
<reference evidence="9" key="1">
    <citation type="journal article" date="2006" name="Proc. Natl. Acad. Sci. U.S.A.">
        <title>Genome analysis of the smallest free-living eukaryote Ostreococcus tauri unveils many unique features.</title>
        <authorList>
            <person name="Derelle E."/>
            <person name="Ferraz C."/>
            <person name="Rombauts S."/>
            <person name="Rouze P."/>
            <person name="Worden A.Z."/>
            <person name="Robbens S."/>
            <person name="Partensky F."/>
            <person name="Degroeve S."/>
            <person name="Echeynie S."/>
            <person name="Cooke R."/>
            <person name="Saeys Y."/>
            <person name="Wuyts J."/>
            <person name="Jabbari K."/>
            <person name="Bowler C."/>
            <person name="Panaud O."/>
            <person name="Piegu B."/>
            <person name="Ball S.G."/>
            <person name="Ral J.-P."/>
            <person name="Bouget F.-Y."/>
            <person name="Piganeau G."/>
            <person name="De Baets B."/>
            <person name="Picard A."/>
            <person name="Delseny M."/>
            <person name="Demaille J."/>
            <person name="Van de Peer Y."/>
            <person name="Moreau H."/>
        </authorList>
    </citation>
    <scope>NUCLEOTIDE SEQUENCE [LARGE SCALE GENOMIC DNA]</scope>
    <source>
        <strain evidence="9">OTTH 0595 / CCAP 157/2 / RCC745</strain>
    </source>
</reference>
<dbReference type="InParanoid" id="A0A090M3B8"/>
<feature type="binding site" evidence="5">
    <location>
        <position position="424"/>
    </location>
    <ligand>
        <name>substrate</name>
    </ligand>
</feature>
<dbReference type="PANTHER" id="PTHR31352">
    <property type="entry name" value="BETA-AMYLASE 1, CHLOROPLASTIC"/>
    <property type="match status" value="1"/>
</dbReference>
<keyword evidence="6 8" id="KW-0378">Hydrolase</keyword>
<dbReference type="Proteomes" id="UP000009170">
    <property type="component" value="Unassembled WGS sequence"/>
</dbReference>
<dbReference type="InterPro" id="IPR017853">
    <property type="entry name" value="GH"/>
</dbReference>
<dbReference type="RefSeq" id="XP_003078230.2">
    <property type="nucleotide sequence ID" value="XM_003078182.2"/>
</dbReference>